<organism evidence="2 3">
    <name type="scientific">Coccomyxa subellipsoidea (strain C-169)</name>
    <name type="common">Green microalga</name>
    <dbReference type="NCBI Taxonomy" id="574566"/>
    <lineage>
        <taxon>Eukaryota</taxon>
        <taxon>Viridiplantae</taxon>
        <taxon>Chlorophyta</taxon>
        <taxon>core chlorophytes</taxon>
        <taxon>Trebouxiophyceae</taxon>
        <taxon>Trebouxiophyceae incertae sedis</taxon>
        <taxon>Coccomyxaceae</taxon>
        <taxon>Coccomyxa</taxon>
        <taxon>Coccomyxa subellipsoidea</taxon>
    </lineage>
</organism>
<feature type="compositionally biased region" description="Basic and acidic residues" evidence="1">
    <location>
        <begin position="279"/>
        <end position="290"/>
    </location>
</feature>
<dbReference type="Proteomes" id="UP000007264">
    <property type="component" value="Unassembled WGS sequence"/>
</dbReference>
<feature type="compositionally biased region" description="Low complexity" evidence="1">
    <location>
        <begin position="13"/>
        <end position="26"/>
    </location>
</feature>
<feature type="region of interest" description="Disordered" evidence="1">
    <location>
        <begin position="125"/>
        <end position="360"/>
    </location>
</feature>
<dbReference type="KEGG" id="csl:COCSUDRAFT_40078"/>
<feature type="compositionally biased region" description="Polar residues" evidence="1">
    <location>
        <begin position="85"/>
        <end position="99"/>
    </location>
</feature>
<gene>
    <name evidence="2" type="ORF">COCSUDRAFT_40078</name>
</gene>
<evidence type="ECO:0000313" key="3">
    <source>
        <dbReference type="Proteomes" id="UP000007264"/>
    </source>
</evidence>
<name>I0Z5A1_COCSC</name>
<proteinExistence type="predicted"/>
<feature type="compositionally biased region" description="Basic and acidic residues" evidence="1">
    <location>
        <begin position="472"/>
        <end position="487"/>
    </location>
</feature>
<feature type="compositionally biased region" description="Polar residues" evidence="1">
    <location>
        <begin position="243"/>
        <end position="255"/>
    </location>
</feature>
<evidence type="ECO:0000256" key="1">
    <source>
        <dbReference type="SAM" id="MobiDB-lite"/>
    </source>
</evidence>
<keyword evidence="3" id="KW-1185">Reference proteome</keyword>
<dbReference type="GeneID" id="17043824"/>
<accession>I0Z5A1</accession>
<dbReference type="EMBL" id="AGSI01000003">
    <property type="protein sequence ID" value="EIE25820.1"/>
    <property type="molecule type" value="Genomic_DNA"/>
</dbReference>
<protein>
    <submittedName>
        <fullName evidence="2">Uncharacterized protein</fullName>
    </submittedName>
</protein>
<feature type="region of interest" description="Disordered" evidence="1">
    <location>
        <begin position="1"/>
        <end position="108"/>
    </location>
</feature>
<feature type="compositionally biased region" description="Polar residues" evidence="1">
    <location>
        <begin position="27"/>
        <end position="37"/>
    </location>
</feature>
<feature type="compositionally biased region" description="Low complexity" evidence="1">
    <location>
        <begin position="157"/>
        <end position="168"/>
    </location>
</feature>
<feature type="compositionally biased region" description="Polar residues" evidence="1">
    <location>
        <begin position="330"/>
        <end position="347"/>
    </location>
</feature>
<reference evidence="2 3" key="1">
    <citation type="journal article" date="2012" name="Genome Biol.">
        <title>The genome of the polar eukaryotic microalga coccomyxa subellipsoidea reveals traits of cold adaptation.</title>
        <authorList>
            <person name="Blanc G."/>
            <person name="Agarkova I."/>
            <person name="Grimwood J."/>
            <person name="Kuo A."/>
            <person name="Brueggeman A."/>
            <person name="Dunigan D."/>
            <person name="Gurnon J."/>
            <person name="Ladunga I."/>
            <person name="Lindquist E."/>
            <person name="Lucas S."/>
            <person name="Pangilinan J."/>
            <person name="Proschold T."/>
            <person name="Salamov A."/>
            <person name="Schmutz J."/>
            <person name="Weeks D."/>
            <person name="Yamada T."/>
            <person name="Claverie J.M."/>
            <person name="Grigoriev I."/>
            <person name="Van Etten J."/>
            <person name="Lomsadze A."/>
            <person name="Borodovsky M."/>
        </authorList>
    </citation>
    <scope>NUCLEOTIDE SEQUENCE [LARGE SCALE GENOMIC DNA]</scope>
    <source>
        <strain evidence="2 3">C-169</strain>
    </source>
</reference>
<feature type="compositionally biased region" description="Polar residues" evidence="1">
    <location>
        <begin position="61"/>
        <end position="71"/>
    </location>
</feature>
<feature type="compositionally biased region" description="Polar residues" evidence="1">
    <location>
        <begin position="300"/>
        <end position="315"/>
    </location>
</feature>
<dbReference type="RefSeq" id="XP_005650364.1">
    <property type="nucleotide sequence ID" value="XM_005650307.1"/>
</dbReference>
<feature type="region of interest" description="Disordered" evidence="1">
    <location>
        <begin position="471"/>
        <end position="490"/>
    </location>
</feature>
<comment type="caution">
    <text evidence="2">The sequence shown here is derived from an EMBL/GenBank/DDBJ whole genome shotgun (WGS) entry which is preliminary data.</text>
</comment>
<feature type="compositionally biased region" description="Basic and acidic residues" evidence="1">
    <location>
        <begin position="227"/>
        <end position="241"/>
    </location>
</feature>
<dbReference type="OrthoDB" id="10644851at2759"/>
<dbReference type="AlphaFoldDB" id="I0Z5A1"/>
<sequence length="876" mass="92728">MATEKPKVMAVPSGRGSLSGRLSISRNNPNSAPSQAASKVLSDSDDERATAEVFPERAGMQPQNMSMQSGAQEMAAGGREYLTAPYTQQDLEIPEQTQPDGAFSLLPGPRASFAAARRASAPVNALPHIPEEPPVQQVSGATPGVLFAKRRSSAHPLLSGSGRSSVSLQMQPNTPQRQHEHSRRSSLAPATTDYPQPLPEQPFSDAAPPEPDSFDPAAFSAAYGIQEENRDNEGLLRRADDSFSFSTDAPHQQQEPAHLPEALPGLGNFARTRVSTLSEGERSGRSRGKSEPASAPTAVTAGSKQAATEQRQPPTKQKLARGLSAEPVETQPSRRGSHLSSVVTNVESVHEQEGLTPVPYPPTALQVPYGGDSKSWQPTQGLSLQQEQPIAQQNFMWSSPPVRASASAEMEDLSSVRATGSLAWSSLGILRAGSVPMRATGNSLAWTSRSVPAGTTAGPILNAKFANTAQETRWKNESPAARDEGRMTDAPGDQEVFKVYDNQVAASTEAAEQLLQSATQQTAEASMTSAFAGLATDVQQLDAKFGAWSQRSEDVCMGIQCELIQLRRGTADDISAIGARLELLEARKIAPPPQQQPQQTPAENGSGWDQQFTMDIIERLDALEVRVASQLDQLTSAHEERISAIKGNLHASVAEAAAVACSRPGSPLKASAGTATAEIPGSRLELPVKGTCFEDPTTQFEAAPSDAHQKKDPGTAQKAHDLGFQDLAKRVAQLEASHTVFMAADRSKAKLAVTDAVAAAALDKRLCTMEEQLHSAHGEAADANGCARGAQQRIAAAEWRIEKVATACAATVKALTARQERLANSLSLVKGTASLADAKCAALGAEIAKLYRDSGLKRAAHSGSSGKKVPRMPLAG</sequence>
<evidence type="ECO:0000313" key="2">
    <source>
        <dbReference type="EMBL" id="EIE25820.1"/>
    </source>
</evidence>